<sequence length="248" mass="26889">MQEDSYVKYRIVVTGFGPFGTYKENPSWLAVKTLHDTIITTTPPRGAPPKGPKPDSIHMTAVNIPTVYTAVLETVPKLHAAPPVPVPEYTPPTSRAPPEEGYDLIVHVGVAGPGPLRAERLAHKTGYALPDYERQSPPLIIGAKGNLRGFGLPRYGEEFGDELFTAVDVDSFVGDLTTGPNPLPLEPSNDAGRFVCDFTYYCSLAESRIAKRETPVLFIHCPPIGLPMSTPEVAEGVRRIISNVCGKL</sequence>
<evidence type="ECO:0000256" key="3">
    <source>
        <dbReference type="ARBA" id="ARBA00022801"/>
    </source>
</evidence>
<evidence type="ECO:0000256" key="1">
    <source>
        <dbReference type="ARBA" id="ARBA00006641"/>
    </source>
</evidence>
<evidence type="ECO:0000313" key="6">
    <source>
        <dbReference type="Proteomes" id="UP001221142"/>
    </source>
</evidence>
<dbReference type="PANTHER" id="PTHR23402">
    <property type="entry name" value="PROTEASE FAMILY C15 PYROGLUTAMYL-PEPTIDASE I-RELATED"/>
    <property type="match status" value="1"/>
</dbReference>
<dbReference type="EMBL" id="JARKIF010000010">
    <property type="protein sequence ID" value="KAJ7628836.1"/>
    <property type="molecule type" value="Genomic_DNA"/>
</dbReference>
<comment type="caution">
    <text evidence="5">The sequence shown here is derived from an EMBL/GenBank/DDBJ whole genome shotgun (WGS) entry which is preliminary data.</text>
</comment>
<reference evidence="5" key="1">
    <citation type="submission" date="2023-03" db="EMBL/GenBank/DDBJ databases">
        <title>Massive genome expansion in bonnet fungi (Mycena s.s.) driven by repeated elements and novel gene families across ecological guilds.</title>
        <authorList>
            <consortium name="Lawrence Berkeley National Laboratory"/>
            <person name="Harder C.B."/>
            <person name="Miyauchi S."/>
            <person name="Viragh M."/>
            <person name="Kuo A."/>
            <person name="Thoen E."/>
            <person name="Andreopoulos B."/>
            <person name="Lu D."/>
            <person name="Skrede I."/>
            <person name="Drula E."/>
            <person name="Henrissat B."/>
            <person name="Morin E."/>
            <person name="Kohler A."/>
            <person name="Barry K."/>
            <person name="LaButti K."/>
            <person name="Morin E."/>
            <person name="Salamov A."/>
            <person name="Lipzen A."/>
            <person name="Mereny Z."/>
            <person name="Hegedus B."/>
            <person name="Baldrian P."/>
            <person name="Stursova M."/>
            <person name="Weitz H."/>
            <person name="Taylor A."/>
            <person name="Grigoriev I.V."/>
            <person name="Nagy L.G."/>
            <person name="Martin F."/>
            <person name="Kauserud H."/>
        </authorList>
    </citation>
    <scope>NUCLEOTIDE SEQUENCE</scope>
    <source>
        <strain evidence="5">9284</strain>
    </source>
</reference>
<dbReference type="GO" id="GO:0006508">
    <property type="term" value="P:proteolysis"/>
    <property type="evidence" value="ECO:0007669"/>
    <property type="project" value="UniProtKB-KW"/>
</dbReference>
<evidence type="ECO:0000256" key="4">
    <source>
        <dbReference type="ARBA" id="ARBA00022807"/>
    </source>
</evidence>
<gene>
    <name evidence="5" type="ORF">FB45DRAFT_794763</name>
</gene>
<dbReference type="InterPro" id="IPR016125">
    <property type="entry name" value="Peptidase_C15-like"/>
</dbReference>
<comment type="similarity">
    <text evidence="1">Belongs to the peptidase C15 family.</text>
</comment>
<proteinExistence type="inferred from homology"/>
<keyword evidence="3" id="KW-0378">Hydrolase</keyword>
<accession>A0AAD7FMZ9</accession>
<dbReference type="Gene3D" id="3.40.630.20">
    <property type="entry name" value="Peptidase C15, pyroglutamyl peptidase I-like"/>
    <property type="match status" value="1"/>
</dbReference>
<evidence type="ECO:0000313" key="5">
    <source>
        <dbReference type="EMBL" id="KAJ7628836.1"/>
    </source>
</evidence>
<evidence type="ECO:0000256" key="2">
    <source>
        <dbReference type="ARBA" id="ARBA00022670"/>
    </source>
</evidence>
<keyword evidence="4" id="KW-0788">Thiol protease</keyword>
<protein>
    <recommendedName>
        <fullName evidence="7">Peptidase C15, pyroglutamyl peptidase I-like protein</fullName>
    </recommendedName>
</protein>
<organism evidence="5 6">
    <name type="scientific">Roridomyces roridus</name>
    <dbReference type="NCBI Taxonomy" id="1738132"/>
    <lineage>
        <taxon>Eukaryota</taxon>
        <taxon>Fungi</taxon>
        <taxon>Dikarya</taxon>
        <taxon>Basidiomycota</taxon>
        <taxon>Agaricomycotina</taxon>
        <taxon>Agaricomycetes</taxon>
        <taxon>Agaricomycetidae</taxon>
        <taxon>Agaricales</taxon>
        <taxon>Marasmiineae</taxon>
        <taxon>Mycenaceae</taxon>
        <taxon>Roridomyces</taxon>
    </lineage>
</organism>
<dbReference type="InterPro" id="IPR036440">
    <property type="entry name" value="Peptidase_C15-like_sf"/>
</dbReference>
<keyword evidence="6" id="KW-1185">Reference proteome</keyword>
<keyword evidence="2" id="KW-0645">Protease</keyword>
<evidence type="ECO:0008006" key="7">
    <source>
        <dbReference type="Google" id="ProtNLM"/>
    </source>
</evidence>
<dbReference type="GO" id="GO:0008234">
    <property type="term" value="F:cysteine-type peptidase activity"/>
    <property type="evidence" value="ECO:0007669"/>
    <property type="project" value="UniProtKB-KW"/>
</dbReference>
<dbReference type="AlphaFoldDB" id="A0AAD7FMZ9"/>
<name>A0AAD7FMZ9_9AGAR</name>
<dbReference type="PANTHER" id="PTHR23402:SF1">
    <property type="entry name" value="PYROGLUTAMYL-PEPTIDASE I"/>
    <property type="match status" value="1"/>
</dbReference>
<dbReference type="SUPFAM" id="SSF53182">
    <property type="entry name" value="Pyrrolidone carboxyl peptidase (pyroglutamate aminopeptidase)"/>
    <property type="match status" value="1"/>
</dbReference>
<dbReference type="Proteomes" id="UP001221142">
    <property type="component" value="Unassembled WGS sequence"/>
</dbReference>